<feature type="transmembrane region" description="Helical" evidence="1">
    <location>
        <begin position="12"/>
        <end position="33"/>
    </location>
</feature>
<protein>
    <submittedName>
        <fullName evidence="2">Uncharacterized protein</fullName>
    </submittedName>
</protein>
<dbReference type="Proteomes" id="UP000070531">
    <property type="component" value="Unassembled WGS sequence"/>
</dbReference>
<keyword evidence="1" id="KW-1133">Transmembrane helix</keyword>
<evidence type="ECO:0000313" key="3">
    <source>
        <dbReference type="Proteomes" id="UP000070531"/>
    </source>
</evidence>
<dbReference type="AlphaFoldDB" id="A0A134BDG7"/>
<keyword evidence="1" id="KW-0472">Membrane</keyword>
<comment type="caution">
    <text evidence="2">The sequence shown here is derived from an EMBL/GenBank/DDBJ whole genome shotgun (WGS) entry which is preliminary data.</text>
</comment>
<dbReference type="EMBL" id="LSDL01000050">
    <property type="protein sequence ID" value="KXB77993.1"/>
    <property type="molecule type" value="Genomic_DNA"/>
</dbReference>
<proteinExistence type="predicted"/>
<sequence>MKFLRHAPIKTYRAHLGTFLFFVPPYIVVALFFCKGYNFLLN</sequence>
<evidence type="ECO:0000313" key="2">
    <source>
        <dbReference type="EMBL" id="KXB77993.1"/>
    </source>
</evidence>
<accession>A0A134BDG7</accession>
<name>A0A134BDG7_9BACT</name>
<organism evidence="2">
    <name type="scientific">Prevotella amnii</name>
    <dbReference type="NCBI Taxonomy" id="419005"/>
    <lineage>
        <taxon>Bacteria</taxon>
        <taxon>Pseudomonadati</taxon>
        <taxon>Bacteroidota</taxon>
        <taxon>Bacteroidia</taxon>
        <taxon>Bacteroidales</taxon>
        <taxon>Prevotellaceae</taxon>
        <taxon>Prevotella</taxon>
    </lineage>
</organism>
<reference evidence="2 3" key="1">
    <citation type="submission" date="2016-01" db="EMBL/GenBank/DDBJ databases">
        <authorList>
            <person name="Oliw E.H."/>
        </authorList>
    </citation>
    <scope>NUCLEOTIDE SEQUENCE [LARGE SCALE GENOMIC DNA]</scope>
    <source>
        <strain evidence="2 3">DNF00307</strain>
    </source>
</reference>
<keyword evidence="1" id="KW-0812">Transmembrane</keyword>
<evidence type="ECO:0000256" key="1">
    <source>
        <dbReference type="SAM" id="Phobius"/>
    </source>
</evidence>
<gene>
    <name evidence="2" type="ORF">HMPREF1860_01035</name>
</gene>